<feature type="transmembrane region" description="Helical" evidence="1">
    <location>
        <begin position="7"/>
        <end position="26"/>
    </location>
</feature>
<gene>
    <name evidence="2" type="ORF">DSM02_5</name>
</gene>
<protein>
    <submittedName>
        <fullName evidence="2">Sodium/bile acid cotransporter 7</fullName>
    </submittedName>
</protein>
<dbReference type="InterPro" id="IPR038770">
    <property type="entry name" value="Na+/solute_symporter_sf"/>
</dbReference>
<dbReference type="Gene3D" id="1.20.1530.20">
    <property type="match status" value="1"/>
</dbReference>
<feature type="transmembrane region" description="Helical" evidence="1">
    <location>
        <begin position="65"/>
        <end position="86"/>
    </location>
</feature>
<name>A0A4V1KRT3_9FLAO</name>
<accession>A0A4V1KRT3</accession>
<keyword evidence="3" id="KW-1185">Reference proteome</keyword>
<sequence>MRIKLDKFVVSIIIIIIIAYFFPQWGLESSPVPLDLIGTLGISLIFFFYGLKLSPQKLKAGLSNYKLHILVQASTFLLFPVLVLLFRPLIQNEEQEIIWLAFFFLAALPSTVSSSVVMVSIAKGNIPAAIFNASISGIIGIAITPLWMGLFVTEIASDFDFSTIYSKLLLQILLPVIVGVLLQKYWGDFIRKHTSKLTLFDKSIILLIIYKSFAESFADHLFTSVSIFDLILLFGGVIGVFVVVFLITGLIAKLLGFNMEDRITAQFCGTKKSLVHGTVFSKILFGNMAGLGLILLPLMLFHASQIMIISAIASRFARKVDVEKANELAPEA</sequence>
<feature type="transmembrane region" description="Helical" evidence="1">
    <location>
        <begin position="129"/>
        <end position="148"/>
    </location>
</feature>
<evidence type="ECO:0000313" key="3">
    <source>
        <dbReference type="Proteomes" id="UP000289859"/>
    </source>
</evidence>
<feature type="transmembrane region" description="Helical" evidence="1">
    <location>
        <begin position="291"/>
        <end position="313"/>
    </location>
</feature>
<dbReference type="Proteomes" id="UP000289859">
    <property type="component" value="Unassembled WGS sequence"/>
</dbReference>
<keyword evidence="1" id="KW-1133">Transmembrane helix</keyword>
<evidence type="ECO:0000313" key="2">
    <source>
        <dbReference type="EMBL" id="RXG26014.1"/>
    </source>
</evidence>
<feature type="transmembrane region" description="Helical" evidence="1">
    <location>
        <begin position="168"/>
        <end position="187"/>
    </location>
</feature>
<dbReference type="EMBL" id="QOVK01000001">
    <property type="protein sequence ID" value="RXG26014.1"/>
    <property type="molecule type" value="Genomic_DNA"/>
</dbReference>
<feature type="transmembrane region" description="Helical" evidence="1">
    <location>
        <begin position="32"/>
        <end position="53"/>
    </location>
</feature>
<dbReference type="PIRSF" id="PIRSF026166">
    <property type="entry name" value="UCP026166"/>
    <property type="match status" value="1"/>
</dbReference>
<reference evidence="2 3" key="1">
    <citation type="submission" date="2018-07" db="EMBL/GenBank/DDBJ databases">
        <title>Leeuwenhoekiella genomics.</title>
        <authorList>
            <person name="Tahon G."/>
            <person name="Willems A."/>
        </authorList>
    </citation>
    <scope>NUCLEOTIDE SEQUENCE [LARGE SCALE GENOMIC DNA]</scope>
    <source>
        <strain evidence="2 3">LMG 29608</strain>
    </source>
</reference>
<dbReference type="Pfam" id="PF13593">
    <property type="entry name" value="SBF_like"/>
    <property type="match status" value="1"/>
</dbReference>
<organism evidence="2 3">
    <name type="scientific">Leeuwenhoekiella polynyae</name>
    <dbReference type="NCBI Taxonomy" id="1550906"/>
    <lineage>
        <taxon>Bacteria</taxon>
        <taxon>Pseudomonadati</taxon>
        <taxon>Bacteroidota</taxon>
        <taxon>Flavobacteriia</taxon>
        <taxon>Flavobacteriales</taxon>
        <taxon>Flavobacteriaceae</taxon>
        <taxon>Leeuwenhoekiella</taxon>
    </lineage>
</organism>
<dbReference type="RefSeq" id="WP_128763730.1">
    <property type="nucleotide sequence ID" value="NZ_JBHUOO010000018.1"/>
</dbReference>
<feature type="transmembrane region" description="Helical" evidence="1">
    <location>
        <begin position="98"/>
        <end position="122"/>
    </location>
</feature>
<dbReference type="OrthoDB" id="9792271at2"/>
<dbReference type="PANTHER" id="PTHR18640">
    <property type="entry name" value="SOLUTE CARRIER FAMILY 10 MEMBER 7"/>
    <property type="match status" value="1"/>
</dbReference>
<keyword evidence="1" id="KW-0472">Membrane</keyword>
<dbReference type="PANTHER" id="PTHR18640:SF5">
    <property type="entry name" value="SODIUM_BILE ACID COTRANSPORTER 7"/>
    <property type="match status" value="1"/>
</dbReference>
<dbReference type="AlphaFoldDB" id="A0A4V1KRT3"/>
<evidence type="ECO:0000256" key="1">
    <source>
        <dbReference type="SAM" id="Phobius"/>
    </source>
</evidence>
<dbReference type="InterPro" id="IPR016833">
    <property type="entry name" value="Put_Na-Bile_cotransptr"/>
</dbReference>
<proteinExistence type="predicted"/>
<comment type="caution">
    <text evidence="2">The sequence shown here is derived from an EMBL/GenBank/DDBJ whole genome shotgun (WGS) entry which is preliminary data.</text>
</comment>
<keyword evidence="1" id="KW-0812">Transmembrane</keyword>
<dbReference type="GO" id="GO:0005886">
    <property type="term" value="C:plasma membrane"/>
    <property type="evidence" value="ECO:0007669"/>
    <property type="project" value="TreeGrafter"/>
</dbReference>
<feature type="transmembrane region" description="Helical" evidence="1">
    <location>
        <begin position="230"/>
        <end position="252"/>
    </location>
</feature>